<gene>
    <name evidence="2" type="ORF">SI8410_01001147</name>
</gene>
<dbReference type="GO" id="GO:0005768">
    <property type="term" value="C:endosome"/>
    <property type="evidence" value="ECO:0007669"/>
    <property type="project" value="TreeGrafter"/>
</dbReference>
<dbReference type="Gene3D" id="2.60.120.10">
    <property type="entry name" value="Jelly Rolls"/>
    <property type="match status" value="1"/>
</dbReference>
<reference evidence="2" key="1">
    <citation type="submission" date="2020-02" db="EMBL/GenBank/DDBJ databases">
        <authorList>
            <person name="Scholz U."/>
            <person name="Mascher M."/>
            <person name="Fiebig A."/>
        </authorList>
    </citation>
    <scope>NUCLEOTIDE SEQUENCE</scope>
</reference>
<dbReference type="SUPFAM" id="SSF51182">
    <property type="entry name" value="RmlC-like cupins"/>
    <property type="match status" value="1"/>
</dbReference>
<dbReference type="InterPro" id="IPR011051">
    <property type="entry name" value="RmlC_Cupin_sf"/>
</dbReference>
<evidence type="ECO:0000256" key="1">
    <source>
        <dbReference type="SAM" id="MobiDB-lite"/>
    </source>
</evidence>
<evidence type="ECO:0000313" key="3">
    <source>
        <dbReference type="Proteomes" id="UP000663760"/>
    </source>
</evidence>
<organism evidence="2 3">
    <name type="scientific">Spirodela intermedia</name>
    <name type="common">Intermediate duckweed</name>
    <dbReference type="NCBI Taxonomy" id="51605"/>
    <lineage>
        <taxon>Eukaryota</taxon>
        <taxon>Viridiplantae</taxon>
        <taxon>Streptophyta</taxon>
        <taxon>Embryophyta</taxon>
        <taxon>Tracheophyta</taxon>
        <taxon>Spermatophyta</taxon>
        <taxon>Magnoliopsida</taxon>
        <taxon>Liliopsida</taxon>
        <taxon>Araceae</taxon>
        <taxon>Lemnoideae</taxon>
        <taxon>Spirodela</taxon>
    </lineage>
</organism>
<keyword evidence="3" id="KW-1185">Reference proteome</keyword>
<accession>A0A7I8JYF5</accession>
<dbReference type="EMBL" id="LR746264">
    <property type="protein sequence ID" value="CAA7389034.1"/>
    <property type="molecule type" value="Genomic_DNA"/>
</dbReference>
<dbReference type="PANTHER" id="PTHR37742">
    <property type="entry name" value="OS01G0810200 PROTEIN"/>
    <property type="match status" value="1"/>
</dbReference>
<feature type="region of interest" description="Disordered" evidence="1">
    <location>
        <begin position="1"/>
        <end position="28"/>
    </location>
</feature>
<name>A0A7I8JYF5_SPIIN</name>
<evidence type="ECO:0000313" key="2">
    <source>
        <dbReference type="EMBL" id="CAA7389034.1"/>
    </source>
</evidence>
<dbReference type="AlphaFoldDB" id="A0A7I8JYF5"/>
<dbReference type="GO" id="GO:0005802">
    <property type="term" value="C:trans-Golgi network"/>
    <property type="evidence" value="ECO:0007669"/>
    <property type="project" value="TreeGrafter"/>
</dbReference>
<dbReference type="PANTHER" id="PTHR37742:SF1">
    <property type="entry name" value="OS01G0810200 PROTEIN"/>
    <property type="match status" value="1"/>
</dbReference>
<protein>
    <submittedName>
        <fullName evidence="2">Uncharacterized protein</fullName>
    </submittedName>
</protein>
<sequence length="237" mass="26061">MANPRRASGLHLQNFSDEETPLPQQPTPPSRLLSIVVFLKRPHAFPFLLSFFVLLTWVSLRFHNPQPRYSINGSSFPTAASSLSQRESADRDANLVRFSSVKFPSQFLKDKRGWLLNPVTAARDAGISGGAISCASVHVGEIRPGGVRGNHRHRGCNETFILWGAATKFRLENPSLEGGYAEATIGRDEVAVAASPSGRAHAIINIDPQRTTFLLGCQDSLIFYNDSSTDFNIWKGL</sequence>
<dbReference type="InterPro" id="IPR014710">
    <property type="entry name" value="RmlC-like_jellyroll"/>
</dbReference>
<proteinExistence type="predicted"/>
<dbReference type="Proteomes" id="UP000663760">
    <property type="component" value="Chromosome 1"/>
</dbReference>
<dbReference type="OrthoDB" id="2017432at2759"/>